<evidence type="ECO:0000313" key="3">
    <source>
        <dbReference type="Proteomes" id="UP001497600"/>
    </source>
</evidence>
<gene>
    <name evidence="2" type="ORF">CAAN4_H08240</name>
</gene>
<dbReference type="Proteomes" id="UP001497600">
    <property type="component" value="Chromosome H"/>
</dbReference>
<dbReference type="InterPro" id="IPR052848">
    <property type="entry name" value="CHCH_domain-containing_protein"/>
</dbReference>
<dbReference type="InterPro" id="IPR031731">
    <property type="entry name" value="CX9C"/>
</dbReference>
<sequence length="102" mass="11097">MSGAASPLDSILLEDIAKNCPSEFLSFHECMGRKDADPQHCALQQYNLANCIKKSVPAFQRIQNICAGKLQAYEACLRMSGKKSACEQDLASLRQCASGSLQ</sequence>
<accession>A0ABP0EJZ9</accession>
<feature type="domain" description="IMS import disulfide relay-system CHCH-CHCH-like Cx9C" evidence="1">
    <location>
        <begin position="13"/>
        <end position="56"/>
    </location>
</feature>
<protein>
    <recommendedName>
        <fullName evidence="1">IMS import disulfide relay-system CHCH-CHCH-like Cx9C domain-containing protein</fullName>
    </recommendedName>
</protein>
<proteinExistence type="predicted"/>
<dbReference type="EMBL" id="OZ004260">
    <property type="protein sequence ID" value="CAK7920937.1"/>
    <property type="molecule type" value="Genomic_DNA"/>
</dbReference>
<dbReference type="PANTHER" id="PTHR47106:SF1">
    <property type="entry name" value="COILED-COIL-HELIX-COILED-COIL-HELIX DOMAIN-CONTAINING PROTEIN 5"/>
    <property type="match status" value="1"/>
</dbReference>
<dbReference type="Gene3D" id="1.10.287.2900">
    <property type="match status" value="2"/>
</dbReference>
<dbReference type="PANTHER" id="PTHR47106">
    <property type="entry name" value="COILED-COIL-HELIX-COILED-COIL-HELIX DOMAIN-CONTAINING PROTEIN 5"/>
    <property type="match status" value="1"/>
</dbReference>
<keyword evidence="3" id="KW-1185">Reference proteome</keyword>
<reference evidence="2 3" key="1">
    <citation type="submission" date="2024-01" db="EMBL/GenBank/DDBJ databases">
        <authorList>
            <consortium name="Genoscope - CEA"/>
            <person name="William W."/>
        </authorList>
    </citation>
    <scope>NUCLEOTIDE SEQUENCE [LARGE SCALE GENOMIC DNA]</scope>
    <source>
        <strain evidence="2 3">29B2s-10</strain>
    </source>
</reference>
<dbReference type="Pfam" id="PF16860">
    <property type="entry name" value="CX9C"/>
    <property type="match status" value="1"/>
</dbReference>
<name>A0ABP0EJZ9_9ASCO</name>
<evidence type="ECO:0000313" key="2">
    <source>
        <dbReference type="EMBL" id="CAK7920937.1"/>
    </source>
</evidence>
<evidence type="ECO:0000259" key="1">
    <source>
        <dbReference type="Pfam" id="PF16860"/>
    </source>
</evidence>
<organism evidence="2 3">
    <name type="scientific">[Candida] anglica</name>
    <dbReference type="NCBI Taxonomy" id="148631"/>
    <lineage>
        <taxon>Eukaryota</taxon>
        <taxon>Fungi</taxon>
        <taxon>Dikarya</taxon>
        <taxon>Ascomycota</taxon>
        <taxon>Saccharomycotina</taxon>
        <taxon>Pichiomycetes</taxon>
        <taxon>Debaryomycetaceae</taxon>
        <taxon>Kurtzmaniella</taxon>
    </lineage>
</organism>